<feature type="transmembrane region" description="Helical" evidence="1">
    <location>
        <begin position="119"/>
        <end position="138"/>
    </location>
</feature>
<keyword evidence="1" id="KW-1133">Transmembrane helix</keyword>
<accession>A0A914VGA9</accession>
<evidence type="ECO:0000313" key="3">
    <source>
        <dbReference type="WBParaSite" id="PSAMB.scaffold192size67119.g3026.t1"/>
    </source>
</evidence>
<dbReference type="Proteomes" id="UP000887566">
    <property type="component" value="Unplaced"/>
</dbReference>
<name>A0A914VGA9_9BILA</name>
<feature type="transmembrane region" description="Helical" evidence="1">
    <location>
        <begin position="83"/>
        <end position="107"/>
    </location>
</feature>
<dbReference type="AlphaFoldDB" id="A0A914VGA9"/>
<sequence>MNGNQKEDIPTVPSTAIREVVRTEVEPMPAWNDSAAEFYLVASIHCRHAAVISAFLGIVAVVGVFGAAVIAFDWYYFETIVDLIVLTGFAFFLIMGVLVHGAVLQGLQAQRPRYLRPFIIFHVCSLILEVVTALSAVGDLVSDQTQLVERSNQIAIDALMIIPPCICVQVAMLLSVIKCKSYLTKKCEHLARVEGVQP</sequence>
<keyword evidence="2" id="KW-1185">Reference proteome</keyword>
<dbReference type="WBParaSite" id="PSAMB.scaffold192size67119.g3026.t1">
    <property type="protein sequence ID" value="PSAMB.scaffold192size67119.g3026.t1"/>
    <property type="gene ID" value="PSAMB.scaffold192size67119.g3026"/>
</dbReference>
<feature type="transmembrane region" description="Helical" evidence="1">
    <location>
        <begin position="158"/>
        <end position="177"/>
    </location>
</feature>
<evidence type="ECO:0000313" key="2">
    <source>
        <dbReference type="Proteomes" id="UP000887566"/>
    </source>
</evidence>
<reference evidence="3" key="1">
    <citation type="submission" date="2022-11" db="UniProtKB">
        <authorList>
            <consortium name="WormBaseParasite"/>
        </authorList>
    </citation>
    <scope>IDENTIFICATION</scope>
</reference>
<keyword evidence="1" id="KW-0812">Transmembrane</keyword>
<evidence type="ECO:0000256" key="1">
    <source>
        <dbReference type="SAM" id="Phobius"/>
    </source>
</evidence>
<keyword evidence="1" id="KW-0472">Membrane</keyword>
<organism evidence="2 3">
    <name type="scientific">Plectus sambesii</name>
    <dbReference type="NCBI Taxonomy" id="2011161"/>
    <lineage>
        <taxon>Eukaryota</taxon>
        <taxon>Metazoa</taxon>
        <taxon>Ecdysozoa</taxon>
        <taxon>Nematoda</taxon>
        <taxon>Chromadorea</taxon>
        <taxon>Plectida</taxon>
        <taxon>Plectina</taxon>
        <taxon>Plectoidea</taxon>
        <taxon>Plectidae</taxon>
        <taxon>Plectus</taxon>
    </lineage>
</organism>
<feature type="transmembrane region" description="Helical" evidence="1">
    <location>
        <begin position="49"/>
        <end position="77"/>
    </location>
</feature>
<protein>
    <submittedName>
        <fullName evidence="3">Uncharacterized protein</fullName>
    </submittedName>
</protein>
<proteinExistence type="predicted"/>